<feature type="domain" description="TonB-dependent receptor-like beta-barrel" evidence="10">
    <location>
        <begin position="394"/>
        <end position="810"/>
    </location>
</feature>
<name>A0ABN5LZ15_9BACT</name>
<evidence type="ECO:0000256" key="2">
    <source>
        <dbReference type="ARBA" id="ARBA00022448"/>
    </source>
</evidence>
<dbReference type="InterPro" id="IPR012910">
    <property type="entry name" value="Plug_dom"/>
</dbReference>
<keyword evidence="7 8" id="KW-0998">Cell outer membrane</keyword>
<evidence type="ECO:0000256" key="4">
    <source>
        <dbReference type="ARBA" id="ARBA00022692"/>
    </source>
</evidence>
<evidence type="ECO:0000256" key="9">
    <source>
        <dbReference type="RuleBase" id="RU003357"/>
    </source>
</evidence>
<dbReference type="InterPro" id="IPR037066">
    <property type="entry name" value="Plug_dom_sf"/>
</dbReference>
<keyword evidence="13" id="KW-1185">Reference proteome</keyword>
<dbReference type="InterPro" id="IPR036942">
    <property type="entry name" value="Beta-barrel_TonB_sf"/>
</dbReference>
<keyword evidence="2 8" id="KW-0813">Transport</keyword>
<dbReference type="InterPro" id="IPR039426">
    <property type="entry name" value="TonB-dep_rcpt-like"/>
</dbReference>
<evidence type="ECO:0000259" key="10">
    <source>
        <dbReference type="Pfam" id="PF00593"/>
    </source>
</evidence>
<evidence type="ECO:0000256" key="3">
    <source>
        <dbReference type="ARBA" id="ARBA00022452"/>
    </source>
</evidence>
<keyword evidence="3 8" id="KW-1134">Transmembrane beta strand</keyword>
<dbReference type="Pfam" id="PF07715">
    <property type="entry name" value="Plug"/>
    <property type="match status" value="1"/>
</dbReference>
<dbReference type="Gene3D" id="2.170.130.10">
    <property type="entry name" value="TonB-dependent receptor, plug domain"/>
    <property type="match status" value="1"/>
</dbReference>
<evidence type="ECO:0000259" key="11">
    <source>
        <dbReference type="Pfam" id="PF07715"/>
    </source>
</evidence>
<sequence>MAQQVRVHGTVREAGGQGLPGVTVRLKSSGTGTTTDGSGRFQLLLPAGGGELEFRLMGYEPYEVRVTGEQELNIALQEKASELEGVVVVGYGKQSRATVTTAISKLDNKVLENISYANVGTAMQGALAGVKVQTTSGQPGTAPRIIVRGGTSINNPNGAAPLYIVDGVIRTINNISPDDVESIQVLKDAASTAIYGARGSNGVVLITTKSGKAGKTQVTYSGDVTTSKVVRLFELASAEQYITLGRLGTVAVAGKLPTYLGRLAQPLGYGTGNDFTKNTDYTTMYLTDANRHKLNEGWQSMPDPVDPSKTIIYKETDFQALAMQTGISSSHHLSVSGGTEKATFNAGVGYLDASGTAKTTFYKRLTFNLNGDLYATNKLKFFARTMFAQAVDNRLVSDSYTFWGAATRPTAKYTYEDGTLAPGRINQGNPDYHMKNRDAENRSYNLTLTAGARWDIADGLSFEPQVSHNSTFGFNRSFQPTYGNGSGRIVSTRAASANDSRNNQIQADAVLTYVKAIRDHHLDVKAGFSYFKRSAYSVAAAGQGASTDLIPTLNAVGQFVSMSSTLSDQVILGYFSRINYDYKQKYLLSINMRYDGASNLGEQNKWGYFPGISVGWNMHNEDFWASVPKMFSTVKLRASYGVNGNISQLGDFTAQGTYSVGGQYAGGPVIQNTGIPNPDLRWERSKTVNVGTDIGLLNNRVQIMFDAYRRVTDDLITTLTLPGSTGFTGILTNYGSLENKGIELEASIQPLAPTSRFSWTLSFNAAKTIGTILSLPENGIERNRVGGSYVWDAPSKSYQWKGGLQEGGRIGDYYMYKQLGVYATDEQAAGAPVDRVSPTADKTKHGGDVIWLDADGNGEIDSRDMVYVGNMYPVWTGGISNYLQYKNFSLALRLDYTTGHTIYNYGRAFYDINLDGDNVMTKRFADLSWKKQGDVTNVPRYYWQDATEYNIRRGNSEYYESGDYLAIRELTLAYSLPQPILSKLKLTNVRLHFTGNNLHYFTKYMGLNPEDGGQEFGRYPIPRNFIFGINITL</sequence>
<dbReference type="Gene3D" id="2.60.40.1120">
    <property type="entry name" value="Carboxypeptidase-like, regulatory domain"/>
    <property type="match status" value="1"/>
</dbReference>
<dbReference type="NCBIfam" id="TIGR04056">
    <property type="entry name" value="OMP_RagA_SusC"/>
    <property type="match status" value="1"/>
</dbReference>
<evidence type="ECO:0000256" key="7">
    <source>
        <dbReference type="ARBA" id="ARBA00023237"/>
    </source>
</evidence>
<reference evidence="12 13" key="1">
    <citation type="submission" date="2018-05" db="EMBL/GenBank/DDBJ databases">
        <title>Chitinophaga sp. nov., isolated from rhizosphere soil of Alhagi.</title>
        <authorList>
            <person name="Liu Y."/>
        </authorList>
    </citation>
    <scope>NUCLEOTIDE SEQUENCE [LARGE SCALE GENOMIC DNA]</scope>
    <source>
        <strain evidence="12 13">T22</strain>
    </source>
</reference>
<dbReference type="Proteomes" id="UP000246099">
    <property type="component" value="Chromosome"/>
</dbReference>
<keyword evidence="6 8" id="KW-0472">Membrane</keyword>
<proteinExistence type="inferred from homology"/>
<feature type="domain" description="TonB-dependent receptor plug" evidence="11">
    <location>
        <begin position="98"/>
        <end position="203"/>
    </location>
</feature>
<dbReference type="SUPFAM" id="SSF49464">
    <property type="entry name" value="Carboxypeptidase regulatory domain-like"/>
    <property type="match status" value="1"/>
</dbReference>
<dbReference type="PROSITE" id="PS00018">
    <property type="entry name" value="EF_HAND_1"/>
    <property type="match status" value="1"/>
</dbReference>
<comment type="similarity">
    <text evidence="8 9">Belongs to the TonB-dependent receptor family.</text>
</comment>
<dbReference type="InterPro" id="IPR018247">
    <property type="entry name" value="EF_Hand_1_Ca_BS"/>
</dbReference>
<evidence type="ECO:0000256" key="6">
    <source>
        <dbReference type="ARBA" id="ARBA00023136"/>
    </source>
</evidence>
<evidence type="ECO:0000256" key="1">
    <source>
        <dbReference type="ARBA" id="ARBA00004571"/>
    </source>
</evidence>
<dbReference type="SUPFAM" id="SSF56935">
    <property type="entry name" value="Porins"/>
    <property type="match status" value="1"/>
</dbReference>
<dbReference type="InterPro" id="IPR008969">
    <property type="entry name" value="CarboxyPept-like_regulatory"/>
</dbReference>
<evidence type="ECO:0000256" key="8">
    <source>
        <dbReference type="PROSITE-ProRule" id="PRU01360"/>
    </source>
</evidence>
<comment type="subcellular location">
    <subcellularLocation>
        <location evidence="1 8">Cell outer membrane</location>
        <topology evidence="1 8">Multi-pass membrane protein</topology>
    </subcellularLocation>
</comment>
<evidence type="ECO:0000256" key="5">
    <source>
        <dbReference type="ARBA" id="ARBA00023077"/>
    </source>
</evidence>
<dbReference type="EMBL" id="CP029600">
    <property type="protein sequence ID" value="AWO02156.1"/>
    <property type="molecule type" value="Genomic_DNA"/>
</dbReference>
<dbReference type="InterPro" id="IPR023997">
    <property type="entry name" value="TonB-dep_OMP_SusC/RagA_CS"/>
</dbReference>
<dbReference type="NCBIfam" id="TIGR04057">
    <property type="entry name" value="SusC_RagA_signa"/>
    <property type="match status" value="1"/>
</dbReference>
<dbReference type="Gene3D" id="2.40.170.20">
    <property type="entry name" value="TonB-dependent receptor, beta-barrel domain"/>
    <property type="match status" value="1"/>
</dbReference>
<organism evidence="12 13">
    <name type="scientific">Chitinophaga alhagiae</name>
    <dbReference type="NCBI Taxonomy" id="2203219"/>
    <lineage>
        <taxon>Bacteria</taxon>
        <taxon>Pseudomonadati</taxon>
        <taxon>Bacteroidota</taxon>
        <taxon>Chitinophagia</taxon>
        <taxon>Chitinophagales</taxon>
        <taxon>Chitinophagaceae</taxon>
        <taxon>Chitinophaga</taxon>
    </lineage>
</organism>
<dbReference type="PROSITE" id="PS52016">
    <property type="entry name" value="TONB_DEPENDENT_REC_3"/>
    <property type="match status" value="1"/>
</dbReference>
<evidence type="ECO:0000313" key="13">
    <source>
        <dbReference type="Proteomes" id="UP000246099"/>
    </source>
</evidence>
<protein>
    <submittedName>
        <fullName evidence="12">SusC/RagA family TonB-linked outer membrane protein</fullName>
    </submittedName>
</protein>
<dbReference type="InterPro" id="IPR000531">
    <property type="entry name" value="Beta-barrel_TonB"/>
</dbReference>
<keyword evidence="5 9" id="KW-0798">TonB box</keyword>
<accession>A0ABN5LZ15</accession>
<evidence type="ECO:0000313" key="12">
    <source>
        <dbReference type="EMBL" id="AWO02156.1"/>
    </source>
</evidence>
<dbReference type="InterPro" id="IPR023996">
    <property type="entry name" value="TonB-dep_OMP_SusC/RagA"/>
</dbReference>
<dbReference type="Pfam" id="PF00593">
    <property type="entry name" value="TonB_dep_Rec_b-barrel"/>
    <property type="match status" value="1"/>
</dbReference>
<gene>
    <name evidence="12" type="ORF">DLD77_00785</name>
</gene>
<keyword evidence="4 8" id="KW-0812">Transmembrane</keyword>
<dbReference type="Pfam" id="PF13715">
    <property type="entry name" value="CarbopepD_reg_2"/>
    <property type="match status" value="1"/>
</dbReference>